<dbReference type="Proteomes" id="UP000244527">
    <property type="component" value="Chromosome"/>
</dbReference>
<gene>
    <name evidence="1" type="ORF">FFWV33_05670</name>
</gene>
<evidence type="ECO:0000313" key="1">
    <source>
        <dbReference type="EMBL" id="AWG21057.1"/>
    </source>
</evidence>
<dbReference type="RefSeq" id="WP_108740009.1">
    <property type="nucleotide sequence ID" value="NZ_CP020918.1"/>
</dbReference>
<sequence length="83" mass="9689">MSKIAFPSKAVFMCNGSKCGKHKEVKKYIKQLNKENDKEEKIEIFKMECSNRCKAAPIMFFQPENLWVEKADVDSCKKLIKKQ</sequence>
<accession>A0A2S1LBG9</accession>
<dbReference type="AlphaFoldDB" id="A0A2S1LBG9"/>
<protein>
    <submittedName>
        <fullName evidence="1">2Fe-2S ferredoxin</fullName>
    </submittedName>
</protein>
<organism evidence="1 2">
    <name type="scientific">Flavobacterium faecale</name>
    <dbReference type="NCBI Taxonomy" id="1355330"/>
    <lineage>
        <taxon>Bacteria</taxon>
        <taxon>Pseudomonadati</taxon>
        <taxon>Bacteroidota</taxon>
        <taxon>Flavobacteriia</taxon>
        <taxon>Flavobacteriales</taxon>
        <taxon>Flavobacteriaceae</taxon>
        <taxon>Flavobacterium</taxon>
    </lineage>
</organism>
<evidence type="ECO:0000313" key="2">
    <source>
        <dbReference type="Proteomes" id="UP000244527"/>
    </source>
</evidence>
<dbReference type="InterPro" id="IPR036249">
    <property type="entry name" value="Thioredoxin-like_sf"/>
</dbReference>
<reference evidence="1 2" key="1">
    <citation type="submission" date="2017-04" db="EMBL/GenBank/DDBJ databases">
        <title>Compelte genome sequence of WV33.</title>
        <authorList>
            <person name="Lee P.C."/>
        </authorList>
    </citation>
    <scope>NUCLEOTIDE SEQUENCE [LARGE SCALE GENOMIC DNA]</scope>
    <source>
        <strain evidence="1 2">WV33</strain>
    </source>
</reference>
<dbReference type="SUPFAM" id="SSF52833">
    <property type="entry name" value="Thioredoxin-like"/>
    <property type="match status" value="1"/>
</dbReference>
<dbReference type="OrthoDB" id="99480at2"/>
<dbReference type="Gene3D" id="3.40.30.10">
    <property type="entry name" value="Glutaredoxin"/>
    <property type="match status" value="1"/>
</dbReference>
<dbReference type="CDD" id="cd02980">
    <property type="entry name" value="TRX_Fd_family"/>
    <property type="match status" value="1"/>
</dbReference>
<keyword evidence="2" id="KW-1185">Reference proteome</keyword>
<dbReference type="EMBL" id="CP020918">
    <property type="protein sequence ID" value="AWG21057.1"/>
    <property type="molecule type" value="Genomic_DNA"/>
</dbReference>
<proteinExistence type="predicted"/>
<name>A0A2S1LBG9_9FLAO</name>
<dbReference type="KEGG" id="ffa:FFWV33_05670"/>